<comment type="caution">
    <text evidence="1">The sequence shown here is derived from an EMBL/GenBank/DDBJ whole genome shotgun (WGS) entry which is preliminary data.</text>
</comment>
<accession>A0ACC0GRV2</accession>
<protein>
    <submittedName>
        <fullName evidence="1">Laccase-9</fullName>
    </submittedName>
</protein>
<evidence type="ECO:0000313" key="1">
    <source>
        <dbReference type="EMBL" id="KAI8002841.1"/>
    </source>
</evidence>
<gene>
    <name evidence="1" type="ORF">LOK49_LG08G01172</name>
</gene>
<organism evidence="1 2">
    <name type="scientific">Camellia lanceoleosa</name>
    <dbReference type="NCBI Taxonomy" id="1840588"/>
    <lineage>
        <taxon>Eukaryota</taxon>
        <taxon>Viridiplantae</taxon>
        <taxon>Streptophyta</taxon>
        <taxon>Embryophyta</taxon>
        <taxon>Tracheophyta</taxon>
        <taxon>Spermatophyta</taxon>
        <taxon>Magnoliopsida</taxon>
        <taxon>eudicotyledons</taxon>
        <taxon>Gunneridae</taxon>
        <taxon>Pentapetalae</taxon>
        <taxon>asterids</taxon>
        <taxon>Ericales</taxon>
        <taxon>Theaceae</taxon>
        <taxon>Camellia</taxon>
    </lineage>
</organism>
<name>A0ACC0GRV2_9ERIC</name>
<dbReference type="Proteomes" id="UP001060215">
    <property type="component" value="Chromosome 9"/>
</dbReference>
<reference evidence="1 2" key="1">
    <citation type="journal article" date="2022" name="Plant J.">
        <title>Chromosome-level genome of Camellia lanceoleosa provides a valuable resource for understanding genome evolution and self-incompatibility.</title>
        <authorList>
            <person name="Gong W."/>
            <person name="Xiao S."/>
            <person name="Wang L."/>
            <person name="Liao Z."/>
            <person name="Chang Y."/>
            <person name="Mo W."/>
            <person name="Hu G."/>
            <person name="Li W."/>
            <person name="Zhao G."/>
            <person name="Zhu H."/>
            <person name="Hu X."/>
            <person name="Ji K."/>
            <person name="Xiang X."/>
            <person name="Song Q."/>
            <person name="Yuan D."/>
            <person name="Jin S."/>
            <person name="Zhang L."/>
        </authorList>
    </citation>
    <scope>NUCLEOTIDE SEQUENCE [LARGE SCALE GENOMIC DNA]</scope>
    <source>
        <strain evidence="1">SQ_2022a</strain>
    </source>
</reference>
<proteinExistence type="predicted"/>
<dbReference type="EMBL" id="CM045766">
    <property type="protein sequence ID" value="KAI8002841.1"/>
    <property type="molecule type" value="Genomic_DNA"/>
</dbReference>
<keyword evidence="2" id="KW-1185">Reference proteome</keyword>
<sequence length="590" mass="66443">MRQQVSYELLLVGFVLLSSTFIFIAHAETHYYDFMLREKNFTRLCNTKSMLVVNESFPGPEIHVRKGDTVFVNVHNQGYYGVTIHWHGVKQPRNPWSDGPEYVTQCAIQPGTNFTYKVIFSDEEGTLWWHAHSDWTQSSVHGAIIIMPAQGTTYPFPQPDAEQVIVLGTWYTFDVNKQLHYDLFVGADLPRPSSFVINGQPGGIFNCSSETQYRLYVDYGKTYLLRLINAAVSSELFFAIADHNVTVVGMDGNYLKPISTSYLVISPGQTVNVLLTANQPLGYYYMAIRQYVTNGYPDVYPPNTAIVEYRGNYTPPSSPVFPSELPSYINITQANAYLTRLRSLASKEHPVSVPINITHPMYIVVSVAGILCNESQCEIGMQMGSAMNNMTFLNPSTDVLLAYYRNISGVYSADFPDFPLNYYNFTGDNLPNSTAIPTIATKVKMLNYNETVQVVFQDSNVLRGAENHPMHMHGYSFYVVGSGPGNYDNVSDPKTFNLVDPPQVNTFRVPKNGWVAIRFQANNPGVWMWHCHVTRHLTWGMVTAFIVKDGGTPETSMLDPPPSMPSCASPFRNYIHEFQNSEKELPLPDE</sequence>
<evidence type="ECO:0000313" key="2">
    <source>
        <dbReference type="Proteomes" id="UP001060215"/>
    </source>
</evidence>